<accession>A0A6G0XTS4</accession>
<evidence type="ECO:0000313" key="13">
    <source>
        <dbReference type="Proteomes" id="UP000481153"/>
    </source>
</evidence>
<feature type="compositionally biased region" description="Low complexity" evidence="10">
    <location>
        <begin position="49"/>
        <end position="75"/>
    </location>
</feature>
<gene>
    <name evidence="12" type="ORF">Ae201684_001487</name>
</gene>
<evidence type="ECO:0000256" key="2">
    <source>
        <dbReference type="ARBA" id="ARBA00011054"/>
    </source>
</evidence>
<evidence type="ECO:0000313" key="12">
    <source>
        <dbReference type="EMBL" id="KAF0743841.1"/>
    </source>
</evidence>
<dbReference type="InterPro" id="IPR003593">
    <property type="entry name" value="AAA+_ATPase"/>
</dbReference>
<keyword evidence="6" id="KW-0067">ATP-binding</keyword>
<dbReference type="Pfam" id="PF24987">
    <property type="entry name" value="HEAT_EF3_N"/>
    <property type="match status" value="1"/>
</dbReference>
<dbReference type="SUPFAM" id="SSF52540">
    <property type="entry name" value="P-loop containing nucleoside triphosphate hydrolases"/>
    <property type="match status" value="2"/>
</dbReference>
<dbReference type="GO" id="GO:0006414">
    <property type="term" value="P:translational elongation"/>
    <property type="evidence" value="ECO:0007669"/>
    <property type="project" value="UniProtKB-UniPathway"/>
</dbReference>
<reference evidence="12 13" key="1">
    <citation type="submission" date="2019-07" db="EMBL/GenBank/DDBJ databases">
        <title>Genomics analysis of Aphanomyces spp. identifies a new class of oomycete effector associated with host adaptation.</title>
        <authorList>
            <person name="Gaulin E."/>
        </authorList>
    </citation>
    <scope>NUCLEOTIDE SEQUENCE [LARGE SCALE GENOMIC DNA]</scope>
    <source>
        <strain evidence="12 13">ATCC 201684</strain>
    </source>
</reference>
<keyword evidence="4" id="KW-0677">Repeat</keyword>
<dbReference type="Gene3D" id="2.40.50.990">
    <property type="match status" value="1"/>
</dbReference>
<feature type="domain" description="ABC transporter" evidence="11">
    <location>
        <begin position="765"/>
        <end position="1078"/>
    </location>
</feature>
<sequence>MGKAQKEKAAAKAAAAASMFGRPPPPPPPPLAPTSNSLKFNPNASSYVPGSSHAGPAPPTAAARSTSVQSIQSSASEDEGDDEPVRILSTDEEIAAFKESDVPSQMELVQNLLDKVSTRASRNIRQSAIDDLVKAVEILGIGSYAGIFVMDEIKRFVSEKSANMREGGLLLLIGMSKCDVIAAAVEPILVEQFVPIMERHADKEPQIRDAAGRTAAAILNTVSPLATHTILEEVFKGLGLKSWQSKVATCDFLRHWSARAAHEVSSALPDVIPRVSEVVWDTKPQVKEAALSALTAACSTITNDDVLPLVPVLVNVIANPEQTVKAIDSLLATTFVSNVDAPTLALIAPLLNKSLRDQTTNSSSLRRKASRIIDSMCRLVSRPVDIAPFVPLLLPQLETVIERIADPELAEVASDARACLKRAAGEGSAEEEPAKVRAALQQALTQGLHDALDLATHPGLTEFTLHYITDVCAELVMTNRGKEWRGFVMPYLLPHMQDEDADHVCKALRKAGGGLGDDREVSVDPNDVCDIDFSLAFGGKILLRNARLRLTRGHRYGLIGKNGVGKTTLMRNIANHTIEGLPTHLRTIYVQHEDVVPDKGSMLESLCADPIVAHNDRQTVIDTLTGVGFTHGHMDGTIAALSGGWRMKLSLCRAMLYNADVLLLDEPTNHLDVHAVAWLVGYLNSLENMTVLLVSHDTGFLDNVCTDVLHYEQKQLVLYPGSLSHFVELHPEAKHYYELSASDTQFIFPQPGRLDGITSTTRRILSMEHVNYTYPGASKPQLIDVSVKLCLASRVAVIGANGAGKSTLIKMIVQETSPDGEGEMWKHHNLRVAYVAQHSLHHVEQHLDSSPVEYIQWRFGGPGGIDRELDTRVNVAPSEEEKAKYGQKTGQVECIMSRRQVKKILEYEVKFVGMTEKHNKFYTLEQLQEMGLGKLAEMEDIRQATLAGGGDLRSTTTREVQKHLDDFNLNAEFGTHGKIRGLSGGQKVKLVIAAAMWVRPHLLVLDEPTNYLDRAALGALADAIRRFAGGVIMISHSEEFYNSLCTEKWLVESGRVRVIGEAQETEYRLGGGKKVLEEEEPDPTRSAFGSTNDKIKVTGVIINPKSLRAMSTKDIRKMQKCAKAAGRSLEEHVAQLTRDSPEWKWLPY</sequence>
<dbReference type="Gene3D" id="3.40.50.300">
    <property type="entry name" value="P-loop containing nucleotide triphosphate hydrolases"/>
    <property type="match status" value="2"/>
</dbReference>
<dbReference type="InterPro" id="IPR015688">
    <property type="entry name" value="eEF3_ABC2_chromodomain-like"/>
</dbReference>
<dbReference type="PROSITE" id="PS00211">
    <property type="entry name" value="ABC_TRANSPORTER_1"/>
    <property type="match status" value="2"/>
</dbReference>
<dbReference type="InterPro" id="IPR016024">
    <property type="entry name" value="ARM-type_fold"/>
</dbReference>
<organism evidence="12 13">
    <name type="scientific">Aphanomyces euteiches</name>
    <dbReference type="NCBI Taxonomy" id="100861"/>
    <lineage>
        <taxon>Eukaryota</taxon>
        <taxon>Sar</taxon>
        <taxon>Stramenopiles</taxon>
        <taxon>Oomycota</taxon>
        <taxon>Saprolegniomycetes</taxon>
        <taxon>Saprolegniales</taxon>
        <taxon>Verrucalvaceae</taxon>
        <taxon>Aphanomyces</taxon>
    </lineage>
</organism>
<dbReference type="SMART" id="SM00382">
    <property type="entry name" value="AAA"/>
    <property type="match status" value="2"/>
</dbReference>
<dbReference type="InterPro" id="IPR011989">
    <property type="entry name" value="ARM-like"/>
</dbReference>
<name>A0A6G0XTS4_9STRA</name>
<feature type="domain" description="ABC transporter" evidence="11">
    <location>
        <begin position="528"/>
        <end position="745"/>
    </location>
</feature>
<dbReference type="InterPro" id="IPR047038">
    <property type="entry name" value="eEF3_chromodomain-like_sf"/>
</dbReference>
<evidence type="ECO:0000256" key="9">
    <source>
        <dbReference type="PROSITE-ProRule" id="PRU00103"/>
    </source>
</evidence>
<dbReference type="UniPathway" id="UPA00345"/>
<feature type="region of interest" description="Disordered" evidence="10">
    <location>
        <begin position="1"/>
        <end position="85"/>
    </location>
</feature>
<dbReference type="VEuPathDB" id="FungiDB:AeMF1_002726"/>
<evidence type="ECO:0000256" key="7">
    <source>
        <dbReference type="ARBA" id="ARBA00050030"/>
    </source>
</evidence>
<dbReference type="Pfam" id="PF00005">
    <property type="entry name" value="ABC_tran"/>
    <property type="match status" value="2"/>
</dbReference>
<evidence type="ECO:0000256" key="8">
    <source>
        <dbReference type="ARBA" id="ARBA00050045"/>
    </source>
</evidence>
<dbReference type="InterPro" id="IPR027417">
    <property type="entry name" value="P-loop_NTPase"/>
</dbReference>
<keyword evidence="5" id="KW-0547">Nucleotide-binding</keyword>
<dbReference type="InterPro" id="IPR034085">
    <property type="entry name" value="TOG"/>
</dbReference>
<comment type="caution">
    <text evidence="12">The sequence shown here is derived from an EMBL/GenBank/DDBJ whole genome shotgun (WGS) entry which is preliminary data.</text>
</comment>
<comment type="similarity">
    <text evidence="2">Belongs to the ABC transporter superfamily. ABCF family. EF3 subfamily.</text>
</comment>
<protein>
    <recommendedName>
        <fullName evidence="7">Elongation factor 3</fullName>
    </recommendedName>
    <alternativeName>
        <fullName evidence="8">Eukaryotic elongation factor 3</fullName>
    </alternativeName>
</protein>
<dbReference type="PANTHER" id="PTHR19211">
    <property type="entry name" value="ATP-BINDING TRANSPORT PROTEIN-RELATED"/>
    <property type="match status" value="1"/>
</dbReference>
<keyword evidence="13" id="KW-1185">Reference proteome</keyword>
<dbReference type="AlphaFoldDB" id="A0A6G0XTS4"/>
<dbReference type="GO" id="GO:0016887">
    <property type="term" value="F:ATP hydrolysis activity"/>
    <property type="evidence" value="ECO:0007669"/>
    <property type="project" value="InterPro"/>
</dbReference>
<dbReference type="PROSITE" id="PS50893">
    <property type="entry name" value="ABC_TRANSPORTER_2"/>
    <property type="match status" value="2"/>
</dbReference>
<dbReference type="InterPro" id="IPR017871">
    <property type="entry name" value="ABC_transporter-like_CS"/>
</dbReference>
<evidence type="ECO:0000256" key="4">
    <source>
        <dbReference type="ARBA" id="ARBA00022737"/>
    </source>
</evidence>
<dbReference type="SMART" id="SM01349">
    <property type="entry name" value="TOG"/>
    <property type="match status" value="1"/>
</dbReference>
<dbReference type="GO" id="GO:0005524">
    <property type="term" value="F:ATP binding"/>
    <property type="evidence" value="ECO:0007669"/>
    <property type="project" value="UniProtKB-KW"/>
</dbReference>
<dbReference type="SUPFAM" id="SSF48371">
    <property type="entry name" value="ARM repeat"/>
    <property type="match status" value="1"/>
</dbReference>
<dbReference type="Proteomes" id="UP000481153">
    <property type="component" value="Unassembled WGS sequence"/>
</dbReference>
<dbReference type="Gene3D" id="1.25.10.10">
    <property type="entry name" value="Leucine-rich Repeat Variant"/>
    <property type="match status" value="1"/>
</dbReference>
<dbReference type="GO" id="GO:0005737">
    <property type="term" value="C:cytoplasm"/>
    <property type="evidence" value="ECO:0007669"/>
    <property type="project" value="UniProtKB-SubCell"/>
</dbReference>
<comment type="subcellular location">
    <subcellularLocation>
        <location evidence="1">Cytoplasm</location>
    </subcellularLocation>
</comment>
<dbReference type="InterPro" id="IPR003439">
    <property type="entry name" value="ABC_transporter-like_ATP-bd"/>
</dbReference>
<proteinExistence type="inferred from homology"/>
<dbReference type="InterPro" id="IPR050611">
    <property type="entry name" value="ABCF"/>
</dbReference>
<feature type="compositionally biased region" description="Polar residues" evidence="10">
    <location>
        <begin position="33"/>
        <end position="48"/>
    </location>
</feature>
<dbReference type="InterPro" id="IPR021133">
    <property type="entry name" value="HEAT_type_2"/>
</dbReference>
<evidence type="ECO:0000256" key="6">
    <source>
        <dbReference type="ARBA" id="ARBA00022840"/>
    </source>
</evidence>
<feature type="compositionally biased region" description="Pro residues" evidence="10">
    <location>
        <begin position="22"/>
        <end position="32"/>
    </location>
</feature>
<evidence type="ECO:0000256" key="1">
    <source>
        <dbReference type="ARBA" id="ARBA00004496"/>
    </source>
</evidence>
<feature type="compositionally biased region" description="Basic and acidic residues" evidence="10">
    <location>
        <begin position="1"/>
        <end position="10"/>
    </location>
</feature>
<evidence type="ECO:0000256" key="10">
    <source>
        <dbReference type="SAM" id="MobiDB-lite"/>
    </source>
</evidence>
<dbReference type="EMBL" id="VJMJ01000012">
    <property type="protein sequence ID" value="KAF0743841.1"/>
    <property type="molecule type" value="Genomic_DNA"/>
</dbReference>
<evidence type="ECO:0000259" key="11">
    <source>
        <dbReference type="PROSITE" id="PS50893"/>
    </source>
</evidence>
<feature type="repeat" description="HEAT" evidence="9">
    <location>
        <begin position="271"/>
        <end position="309"/>
    </location>
</feature>
<dbReference type="CDD" id="cd03221">
    <property type="entry name" value="ABCF_EF-3"/>
    <property type="match status" value="1"/>
</dbReference>
<dbReference type="PROSITE" id="PS50077">
    <property type="entry name" value="HEAT_REPEAT"/>
    <property type="match status" value="1"/>
</dbReference>
<evidence type="ECO:0000256" key="5">
    <source>
        <dbReference type="ARBA" id="ARBA00022741"/>
    </source>
</evidence>
<dbReference type="PANTHER" id="PTHR19211:SF127">
    <property type="entry name" value="ABC TRANSPORTER DOMAIN-CONTAINING PROTEIN"/>
    <property type="match status" value="1"/>
</dbReference>
<dbReference type="CDD" id="cd18626">
    <property type="entry name" value="CD_eEF3"/>
    <property type="match status" value="1"/>
</dbReference>
<evidence type="ECO:0000256" key="3">
    <source>
        <dbReference type="ARBA" id="ARBA00022490"/>
    </source>
</evidence>
<keyword evidence="3" id="KW-0963">Cytoplasm</keyword>
<dbReference type="Pfam" id="PF24984">
    <property type="entry name" value="HEAT_EF3_GNC1"/>
    <property type="match status" value="1"/>
</dbReference>